<dbReference type="Proteomes" id="UP000030081">
    <property type="component" value="Chromosome 1"/>
</dbReference>
<comment type="similarity">
    <text evidence="9">Belongs to the glycosyltransferase group 1 family.</text>
</comment>
<dbReference type="EMBL" id="CP009617">
    <property type="protein sequence ID" value="AIW20322.1"/>
    <property type="molecule type" value="Genomic_DNA"/>
</dbReference>
<dbReference type="PANTHER" id="PTHR42755">
    <property type="entry name" value="3-DEOXY-MANNO-OCTULOSONATE CYTIDYLYLTRANSFERASE"/>
    <property type="match status" value="1"/>
</dbReference>
<dbReference type="PANTHER" id="PTHR42755:SF1">
    <property type="entry name" value="3-DEOXY-D-MANNO-OCTULOSONIC ACID TRANSFERASE, MITOCHONDRIAL-RELATED"/>
    <property type="match status" value="1"/>
</dbReference>
<evidence type="ECO:0000256" key="6">
    <source>
        <dbReference type="ARBA" id="ARBA00049183"/>
    </source>
</evidence>
<feature type="site" description="Transition state stabilizer" evidence="8">
    <location>
        <position position="209"/>
    </location>
</feature>
<evidence type="ECO:0000256" key="9">
    <source>
        <dbReference type="RuleBase" id="RU365103"/>
    </source>
</evidence>
<evidence type="ECO:0000256" key="2">
    <source>
        <dbReference type="ARBA" id="ARBA00012621"/>
    </source>
</evidence>
<dbReference type="RefSeq" id="WP_043009521.1">
    <property type="nucleotide sequence ID" value="NZ_CP009617.1"/>
</dbReference>
<reference evidence="11 12" key="1">
    <citation type="submission" date="2014-10" db="EMBL/GenBank/DDBJ databases">
        <title>The Complete Genome Sequence for the Shellfish Pathogen Vibrio coralliilyticus RE98 Isolated from a Shellfish Hatchery.</title>
        <authorList>
            <person name="Richards G.P."/>
            <person name="Bono J.L."/>
            <person name="Watson M.A."/>
            <person name="Needleman D.S."/>
        </authorList>
    </citation>
    <scope>NUCLEOTIDE SEQUENCE [LARGE SCALE GENOMIC DNA]</scope>
    <source>
        <strain evidence="11 12">RE98</strain>
    </source>
</reference>
<evidence type="ECO:0000259" key="10">
    <source>
        <dbReference type="Pfam" id="PF04413"/>
    </source>
</evidence>
<feature type="transmembrane region" description="Helical" evidence="9">
    <location>
        <begin position="6"/>
        <end position="23"/>
    </location>
</feature>
<dbReference type="KEGG" id="vcy:IX92_15335"/>
<comment type="catalytic activity">
    <reaction evidence="6 9">
        <text>lipid IVA (E. coli) + CMP-3-deoxy-beta-D-manno-octulosonate = alpha-Kdo-(2-&gt;6)-lipid IVA (E. coli) + CMP + H(+)</text>
        <dbReference type="Rhea" id="RHEA:28066"/>
        <dbReference type="ChEBI" id="CHEBI:15378"/>
        <dbReference type="ChEBI" id="CHEBI:58603"/>
        <dbReference type="ChEBI" id="CHEBI:60364"/>
        <dbReference type="ChEBI" id="CHEBI:60377"/>
        <dbReference type="ChEBI" id="CHEBI:85987"/>
        <dbReference type="EC" id="2.4.99.12"/>
    </reaction>
</comment>
<sequence>MLFRWLYTLILTFFAPFLLFSLYRTQQGKPSVGSRWKEHFGFTPELDSGKKPIWIHAVSVGETLAVAPLIKQLKLEHPDTEIVLTTTTPTGAAQAAKLSKLVSHRYMPLDFPFAIKGFIKAIKPSKLIIMETELWPNTLYTVNQNGISISVINARLSERSYLRYSKVQPIFNLLSKSIDQVLCQYQNDADRFVKLGVDSDKITVTGSIKFDISIEPSHIAQGDQLRKQLGSERPIWIAASTHFSEDEQIIEAHREILQSVPNALLILVPRHPERFNFVYELCREEGFVTQRRTNINEKKLHTTEIYLADTMGEMLTLLQAADICFMGGSLIGDKAGGHNVLEPAALAKPVLSGPSYYNFTDIVQKLLAHNAIIITNSSIEISKVILELLSNRRKLIHQGELSLRCVNENRGALVNTMRLITK</sequence>
<evidence type="ECO:0000256" key="7">
    <source>
        <dbReference type="PIRSR" id="PIRSR639901-1"/>
    </source>
</evidence>
<dbReference type="AlphaFoldDB" id="A0AAN0SDE1"/>
<name>A0AAN0SDE1_9VIBR</name>
<keyword evidence="9" id="KW-0812">Transmembrane</keyword>
<evidence type="ECO:0000313" key="12">
    <source>
        <dbReference type="Proteomes" id="UP000030081"/>
    </source>
</evidence>
<dbReference type="FunFam" id="3.40.50.11720:FF:000001">
    <property type="entry name" value="3-deoxy-D-manno-octulosonic acid transferase"/>
    <property type="match status" value="1"/>
</dbReference>
<keyword evidence="9" id="KW-1003">Cell membrane</keyword>
<comment type="pathway">
    <text evidence="1 9">Bacterial outer membrane biogenesis; LPS core biosynthesis.</text>
</comment>
<dbReference type="InterPro" id="IPR007507">
    <property type="entry name" value="Glycos_transf_N"/>
</dbReference>
<dbReference type="InterPro" id="IPR038107">
    <property type="entry name" value="Glycos_transf_N_sf"/>
</dbReference>
<dbReference type="GO" id="GO:0009244">
    <property type="term" value="P:lipopolysaccharide core region biosynthetic process"/>
    <property type="evidence" value="ECO:0007669"/>
    <property type="project" value="UniProtKB-UniRule"/>
</dbReference>
<evidence type="ECO:0000256" key="3">
    <source>
        <dbReference type="ARBA" id="ARBA00019077"/>
    </source>
</evidence>
<dbReference type="Gene3D" id="3.40.50.2000">
    <property type="entry name" value="Glycogen Phosphorylase B"/>
    <property type="match status" value="1"/>
</dbReference>
<dbReference type="NCBIfam" id="NF004388">
    <property type="entry name" value="PRK05749.1-4"/>
    <property type="match status" value="1"/>
</dbReference>
<dbReference type="Gene3D" id="3.40.50.11720">
    <property type="entry name" value="3-Deoxy-D-manno-octulosonic-acid transferase, N-terminal domain"/>
    <property type="match status" value="1"/>
</dbReference>
<keyword evidence="9" id="KW-1133">Transmembrane helix</keyword>
<comment type="function">
    <text evidence="9">Involved in lipopolysaccharide (LPS) biosynthesis. Catalyzes the transfer of 3-deoxy-D-manno-octulosonate (Kdo) residue(s) from CMP-Kdo to lipid IV(A), the tetraacyldisaccharide-1,4'-bisphosphate precursor of lipid A.</text>
</comment>
<organism evidence="11 12">
    <name type="scientific">Vibrio coralliilyticus</name>
    <dbReference type="NCBI Taxonomy" id="190893"/>
    <lineage>
        <taxon>Bacteria</taxon>
        <taxon>Pseudomonadati</taxon>
        <taxon>Pseudomonadota</taxon>
        <taxon>Gammaproteobacteria</taxon>
        <taxon>Vibrionales</taxon>
        <taxon>Vibrionaceae</taxon>
        <taxon>Vibrio</taxon>
    </lineage>
</organism>
<evidence type="ECO:0000256" key="1">
    <source>
        <dbReference type="ARBA" id="ARBA00004713"/>
    </source>
</evidence>
<dbReference type="GO" id="GO:0043842">
    <property type="term" value="F:Kdo transferase activity"/>
    <property type="evidence" value="ECO:0007669"/>
    <property type="project" value="UniProtKB-EC"/>
</dbReference>
<dbReference type="Pfam" id="PF04413">
    <property type="entry name" value="Glycos_transf_N"/>
    <property type="match status" value="1"/>
</dbReference>
<keyword evidence="4 9" id="KW-0808">Transferase</keyword>
<evidence type="ECO:0000256" key="4">
    <source>
        <dbReference type="ARBA" id="ARBA00022679"/>
    </source>
</evidence>
<dbReference type="EC" id="2.4.99.12" evidence="2 9"/>
<keyword evidence="12" id="KW-1185">Reference proteome</keyword>
<evidence type="ECO:0000256" key="8">
    <source>
        <dbReference type="PIRSR" id="PIRSR639901-2"/>
    </source>
</evidence>
<keyword evidence="9" id="KW-0472">Membrane</keyword>
<dbReference type="GO" id="GO:0009245">
    <property type="term" value="P:lipid A biosynthetic process"/>
    <property type="evidence" value="ECO:0007669"/>
    <property type="project" value="TreeGrafter"/>
</dbReference>
<proteinExistence type="inferred from homology"/>
<protein>
    <recommendedName>
        <fullName evidence="3 9">3-deoxy-D-manno-octulosonic acid transferase</fullName>
        <shortName evidence="9">Kdo transferase</shortName>
        <ecNumber evidence="2 9">2.4.99.12</ecNumber>
    </recommendedName>
    <alternativeName>
        <fullName evidence="5 9">Lipid IV(A) 3-deoxy-D-manno-octulosonic acid transferase</fullName>
    </alternativeName>
</protein>
<feature type="site" description="Transition state stabilizer" evidence="8">
    <location>
        <position position="131"/>
    </location>
</feature>
<accession>A0AAN0SDE1</accession>
<dbReference type="GO" id="GO:0005886">
    <property type="term" value="C:plasma membrane"/>
    <property type="evidence" value="ECO:0007669"/>
    <property type="project" value="UniProtKB-SubCell"/>
</dbReference>
<keyword evidence="9" id="KW-0448">Lipopolysaccharide biosynthesis</keyword>
<evidence type="ECO:0000256" key="5">
    <source>
        <dbReference type="ARBA" id="ARBA00031445"/>
    </source>
</evidence>
<gene>
    <name evidence="11" type="ORF">IX92_15335</name>
</gene>
<comment type="subcellular location">
    <subcellularLocation>
        <location evidence="9">Cell membrane</location>
    </subcellularLocation>
</comment>
<feature type="domain" description="3-deoxy-D-manno-octulosonic-acid transferase N-terminal" evidence="10">
    <location>
        <begin position="35"/>
        <end position="212"/>
    </location>
</feature>
<dbReference type="InterPro" id="IPR039901">
    <property type="entry name" value="Kdotransferase"/>
</dbReference>
<dbReference type="SUPFAM" id="SSF53756">
    <property type="entry name" value="UDP-Glycosyltransferase/glycogen phosphorylase"/>
    <property type="match status" value="1"/>
</dbReference>
<feature type="active site" description="Proton acceptor" evidence="7">
    <location>
        <position position="62"/>
    </location>
</feature>
<evidence type="ECO:0000313" key="11">
    <source>
        <dbReference type="EMBL" id="AIW20322.1"/>
    </source>
</evidence>